<dbReference type="OrthoDB" id="5957813at2759"/>
<evidence type="ECO:0000256" key="5">
    <source>
        <dbReference type="ARBA" id="ARBA00022692"/>
    </source>
</evidence>
<evidence type="ECO:0000256" key="8">
    <source>
        <dbReference type="ARBA" id="ARBA00023034"/>
    </source>
</evidence>
<evidence type="ECO:0000256" key="9">
    <source>
        <dbReference type="ARBA" id="ARBA00023136"/>
    </source>
</evidence>
<dbReference type="PANTHER" id="PTHR11214">
    <property type="entry name" value="BETA-1,3-N-ACETYLGLUCOSAMINYLTRANSFERASE"/>
    <property type="match status" value="1"/>
</dbReference>
<sequence>MKICIKRKIKPFLFFVFINVILLVFGVFTHFFEEDFKKFHYPYEGNIEEFIYKLKQNETPEVLPINYYNFKFNIKPKNKCENIKNLRLVFIIKSSPENVHNREAIRISWGFERRFSDVEIRRVFLLGLQGSNIVQNNINKEAKDYNDIVQGNFTDSYYNNTLKTMLGFTWAIHSCSNSRFYMFVDDDYYVSTKNVLRFIKYPTQYPTYLKNPTKNFNKALHQRRINQLDLDLNENVRLYTGYAFESSPLRHYTSKWYVSLEEYPYNKWPPYVTAGAYVLSREALMDMYYASFYTKHFRFDDIYVALLAFKAKIEPFHCEEFCFHKKTYYRKNYEFVVASHGYSDSKEMVTVWTDQKSLGFA</sequence>
<keyword evidence="3 10" id="KW-0328">Glycosyltransferase</keyword>
<evidence type="ECO:0000256" key="2">
    <source>
        <dbReference type="ARBA" id="ARBA00008661"/>
    </source>
</evidence>
<keyword evidence="7 10" id="KW-1133">Transmembrane helix</keyword>
<keyword evidence="9 10" id="KW-0472">Membrane</keyword>
<keyword evidence="5 10" id="KW-0812">Transmembrane</keyword>
<dbReference type="Pfam" id="PF01762">
    <property type="entry name" value="Galactosyl_T"/>
    <property type="match status" value="2"/>
</dbReference>
<dbReference type="PANTHER" id="PTHR11214:SF349">
    <property type="entry name" value="BETA-1,3-GALACTOSYLTRANSFERASE BRN"/>
    <property type="match status" value="1"/>
</dbReference>
<feature type="transmembrane region" description="Helical" evidence="10">
    <location>
        <begin position="12"/>
        <end position="32"/>
    </location>
</feature>
<keyword evidence="8 10" id="KW-0333">Golgi apparatus</keyword>
<evidence type="ECO:0000313" key="11">
    <source>
        <dbReference type="EMBL" id="CAH0557270.1"/>
    </source>
</evidence>
<protein>
    <recommendedName>
        <fullName evidence="10">Hexosyltransferase</fullName>
        <ecNumber evidence="10">2.4.1.-</ecNumber>
    </recommendedName>
</protein>
<dbReference type="InterPro" id="IPR002659">
    <property type="entry name" value="Glyco_trans_31"/>
</dbReference>
<evidence type="ECO:0000256" key="6">
    <source>
        <dbReference type="ARBA" id="ARBA00022968"/>
    </source>
</evidence>
<comment type="subcellular location">
    <subcellularLocation>
        <location evidence="1 10">Golgi apparatus membrane</location>
        <topology evidence="1 10">Single-pass type II membrane protein</topology>
    </subcellularLocation>
</comment>
<evidence type="ECO:0000313" key="12">
    <source>
        <dbReference type="Proteomes" id="UP001154078"/>
    </source>
</evidence>
<organism evidence="11 12">
    <name type="scientific">Brassicogethes aeneus</name>
    <name type="common">Rape pollen beetle</name>
    <name type="synonym">Meligethes aeneus</name>
    <dbReference type="NCBI Taxonomy" id="1431903"/>
    <lineage>
        <taxon>Eukaryota</taxon>
        <taxon>Metazoa</taxon>
        <taxon>Ecdysozoa</taxon>
        <taxon>Arthropoda</taxon>
        <taxon>Hexapoda</taxon>
        <taxon>Insecta</taxon>
        <taxon>Pterygota</taxon>
        <taxon>Neoptera</taxon>
        <taxon>Endopterygota</taxon>
        <taxon>Coleoptera</taxon>
        <taxon>Polyphaga</taxon>
        <taxon>Cucujiformia</taxon>
        <taxon>Nitidulidae</taxon>
        <taxon>Meligethinae</taxon>
        <taxon>Brassicogethes</taxon>
    </lineage>
</organism>
<proteinExistence type="inferred from homology"/>
<accession>A0A9P0FHP5</accession>
<evidence type="ECO:0000256" key="4">
    <source>
        <dbReference type="ARBA" id="ARBA00022679"/>
    </source>
</evidence>
<dbReference type="GO" id="GO:0008194">
    <property type="term" value="F:UDP-glycosyltransferase activity"/>
    <property type="evidence" value="ECO:0007669"/>
    <property type="project" value="TreeGrafter"/>
</dbReference>
<dbReference type="GO" id="GO:0016758">
    <property type="term" value="F:hexosyltransferase activity"/>
    <property type="evidence" value="ECO:0007669"/>
    <property type="project" value="InterPro"/>
</dbReference>
<dbReference type="EMBL" id="OV121136">
    <property type="protein sequence ID" value="CAH0557270.1"/>
    <property type="molecule type" value="Genomic_DNA"/>
</dbReference>
<evidence type="ECO:0000256" key="10">
    <source>
        <dbReference type="RuleBase" id="RU363063"/>
    </source>
</evidence>
<keyword evidence="4" id="KW-0808">Transferase</keyword>
<dbReference type="Gene3D" id="3.90.550.50">
    <property type="match status" value="1"/>
</dbReference>
<reference evidence="11" key="1">
    <citation type="submission" date="2021-12" db="EMBL/GenBank/DDBJ databases">
        <authorList>
            <person name="King R."/>
        </authorList>
    </citation>
    <scope>NUCLEOTIDE SEQUENCE</scope>
</reference>
<evidence type="ECO:0000256" key="1">
    <source>
        <dbReference type="ARBA" id="ARBA00004323"/>
    </source>
</evidence>
<comment type="similarity">
    <text evidence="2 10">Belongs to the glycosyltransferase 31 family.</text>
</comment>
<dbReference type="Proteomes" id="UP001154078">
    <property type="component" value="Chromosome 5"/>
</dbReference>
<dbReference type="AlphaFoldDB" id="A0A9P0FHP5"/>
<keyword evidence="6 10" id="KW-0735">Signal-anchor</keyword>
<name>A0A9P0FHP5_BRAAE</name>
<dbReference type="FunFam" id="3.90.550.50:FF:000042">
    <property type="entry name" value="Hexosyltransferase"/>
    <property type="match status" value="1"/>
</dbReference>
<evidence type="ECO:0000256" key="3">
    <source>
        <dbReference type="ARBA" id="ARBA00022676"/>
    </source>
</evidence>
<dbReference type="GO" id="GO:0000139">
    <property type="term" value="C:Golgi membrane"/>
    <property type="evidence" value="ECO:0007669"/>
    <property type="project" value="UniProtKB-SubCell"/>
</dbReference>
<evidence type="ECO:0000256" key="7">
    <source>
        <dbReference type="ARBA" id="ARBA00022989"/>
    </source>
</evidence>
<keyword evidence="12" id="KW-1185">Reference proteome</keyword>
<dbReference type="GO" id="GO:0006493">
    <property type="term" value="P:protein O-linked glycosylation"/>
    <property type="evidence" value="ECO:0007669"/>
    <property type="project" value="TreeGrafter"/>
</dbReference>
<dbReference type="EC" id="2.4.1.-" evidence="10"/>
<gene>
    <name evidence="11" type="ORF">MELIAE_LOCUS8029</name>
</gene>